<evidence type="ECO:0000313" key="4">
    <source>
        <dbReference type="Proteomes" id="UP000220106"/>
    </source>
</evidence>
<keyword evidence="1" id="KW-0812">Transmembrane</keyword>
<reference evidence="3 4" key="1">
    <citation type="submission" date="2017-09" db="EMBL/GenBank/DDBJ databases">
        <title>Large-scale bioinformatics analysis of Bacillus genomes uncovers conserved roles of natural products in bacterial physiology.</title>
        <authorList>
            <consortium name="Agbiome Team Llc"/>
            <person name="Bleich R.M."/>
            <person name="Kirk G.J."/>
            <person name="Santa Maria K.C."/>
            <person name="Allen S.E."/>
            <person name="Farag S."/>
            <person name="Shank E.A."/>
            <person name="Bowers A."/>
        </authorList>
    </citation>
    <scope>NUCLEOTIDE SEQUENCE [LARGE SCALE GENOMIC DNA]</scope>
    <source>
        <strain evidence="3 4">AFS003229</strain>
    </source>
</reference>
<evidence type="ECO:0000256" key="1">
    <source>
        <dbReference type="SAM" id="Phobius"/>
    </source>
</evidence>
<organism evidence="3 4">
    <name type="scientific">Peribacillus butanolivorans</name>
    <dbReference type="NCBI Taxonomy" id="421767"/>
    <lineage>
        <taxon>Bacteria</taxon>
        <taxon>Bacillati</taxon>
        <taxon>Bacillota</taxon>
        <taxon>Bacilli</taxon>
        <taxon>Bacillales</taxon>
        <taxon>Bacillaceae</taxon>
        <taxon>Peribacillus</taxon>
    </lineage>
</organism>
<dbReference type="KEGG" id="pbut:DTO10_12550"/>
<name>A0AAX0S8S4_9BACI</name>
<feature type="transmembrane region" description="Helical" evidence="1">
    <location>
        <begin position="145"/>
        <end position="169"/>
    </location>
</feature>
<accession>A0AAX0S8S4</accession>
<proteinExistence type="predicted"/>
<evidence type="ECO:0000313" key="3">
    <source>
        <dbReference type="EMBL" id="PEJ36456.1"/>
    </source>
</evidence>
<sequence>MKNMGRMLQEVSEWIVRLVWTNILWFVFIVAGLGVFGIMPATVALFAVTRKWKMKDLDVSLLKTFKETFKKEFVRSNCIGLIYAVIGFFLYVDLRIAESMEGTFSVILYVFISFIILLYLNAIVHFFPLYVHYHYSLKDYIKQSFIISLISPFSTLMICIGLFFIGYLITNMPGLIPFISGVLPAYWIMNVCIKRFKTLEQQQSQVNEHMKIEESIN</sequence>
<keyword evidence="5" id="KW-1185">Reference proteome</keyword>
<keyword evidence="1" id="KW-0472">Membrane</keyword>
<dbReference type="AlphaFoldDB" id="A0AAX0S8S4"/>
<feature type="transmembrane region" description="Helical" evidence="1">
    <location>
        <begin position="104"/>
        <end position="133"/>
    </location>
</feature>
<keyword evidence="1" id="KW-1133">Transmembrane helix</keyword>
<reference evidence="2 5" key="2">
    <citation type="submission" date="2018-07" db="EMBL/GenBank/DDBJ databases">
        <title>The molecular basis for the intramolecular migration of carboxyl group in the catabolism of para-hydroxybenzoate via gentisate.</title>
        <authorList>
            <person name="Zhao H."/>
            <person name="Xu Y."/>
            <person name="Lin S."/>
            <person name="Spain J.C."/>
            <person name="Zhou N.-Y."/>
        </authorList>
    </citation>
    <scope>NUCLEOTIDE SEQUENCE [LARGE SCALE GENOMIC DNA]</scope>
    <source>
        <strain evidence="2 5">PHB-7a</strain>
    </source>
</reference>
<protein>
    <submittedName>
        <fullName evidence="3">DUF624 domain-containing protein</fullName>
    </submittedName>
</protein>
<feature type="transmembrane region" description="Helical" evidence="1">
    <location>
        <begin position="73"/>
        <end position="92"/>
    </location>
</feature>
<evidence type="ECO:0000313" key="5">
    <source>
        <dbReference type="Proteomes" id="UP000260457"/>
    </source>
</evidence>
<evidence type="ECO:0000313" key="2">
    <source>
        <dbReference type="EMBL" id="AXN39155.1"/>
    </source>
</evidence>
<dbReference type="EMBL" id="CP030926">
    <property type="protein sequence ID" value="AXN39155.1"/>
    <property type="molecule type" value="Genomic_DNA"/>
</dbReference>
<dbReference type="InterPro" id="IPR006938">
    <property type="entry name" value="DUF624"/>
</dbReference>
<dbReference type="Pfam" id="PF04854">
    <property type="entry name" value="DUF624"/>
    <property type="match status" value="1"/>
</dbReference>
<dbReference type="Proteomes" id="UP000260457">
    <property type="component" value="Chromosome"/>
</dbReference>
<dbReference type="EMBL" id="NUEQ01000009">
    <property type="protein sequence ID" value="PEJ36456.1"/>
    <property type="molecule type" value="Genomic_DNA"/>
</dbReference>
<feature type="transmembrane region" description="Helical" evidence="1">
    <location>
        <begin position="23"/>
        <end position="48"/>
    </location>
</feature>
<dbReference type="Proteomes" id="UP000220106">
    <property type="component" value="Unassembled WGS sequence"/>
</dbReference>
<feature type="transmembrane region" description="Helical" evidence="1">
    <location>
        <begin position="175"/>
        <end position="193"/>
    </location>
</feature>
<gene>
    <name evidence="3" type="ORF">CN689_04100</name>
    <name evidence="2" type="ORF">DTO10_12550</name>
</gene>